<dbReference type="InterPro" id="IPR020617">
    <property type="entry name" value="Thiolase_C"/>
</dbReference>
<dbReference type="NCBIfam" id="TIGR01930">
    <property type="entry name" value="AcCoA-C-Actrans"/>
    <property type="match status" value="1"/>
</dbReference>
<accession>A0A9W7E1W5</accession>
<keyword evidence="6" id="KW-0443">Lipid metabolism</keyword>
<dbReference type="PIRSF" id="PIRSF000429">
    <property type="entry name" value="Ac-CoA_Ac_transf"/>
    <property type="match status" value="1"/>
</dbReference>
<feature type="active site" description="Acyl-thioester intermediate" evidence="10">
    <location>
        <position position="91"/>
    </location>
</feature>
<evidence type="ECO:0000256" key="5">
    <source>
        <dbReference type="ARBA" id="ARBA00022946"/>
    </source>
</evidence>
<dbReference type="InterPro" id="IPR020610">
    <property type="entry name" value="Thiolase_AS"/>
</dbReference>
<evidence type="ECO:0000256" key="4">
    <source>
        <dbReference type="ARBA" id="ARBA00022832"/>
    </source>
</evidence>
<keyword evidence="3 11" id="KW-0808">Transferase</keyword>
<keyword evidence="8 11" id="KW-0012">Acyltransferase</keyword>
<comment type="subcellular location">
    <subcellularLocation>
        <location evidence="1">Peroxisome</location>
    </subcellularLocation>
</comment>
<dbReference type="SUPFAM" id="SSF53901">
    <property type="entry name" value="Thiolase-like"/>
    <property type="match status" value="1"/>
</dbReference>
<dbReference type="GO" id="GO:0010124">
    <property type="term" value="P:phenylacetate catabolic process"/>
    <property type="evidence" value="ECO:0007669"/>
    <property type="project" value="TreeGrafter"/>
</dbReference>
<keyword evidence="15" id="KW-1185">Reference proteome</keyword>
<dbReference type="Proteomes" id="UP001165122">
    <property type="component" value="Unassembled WGS sequence"/>
</dbReference>
<dbReference type="GO" id="GO:0005777">
    <property type="term" value="C:peroxisome"/>
    <property type="evidence" value="ECO:0007669"/>
    <property type="project" value="UniProtKB-SubCell"/>
</dbReference>
<evidence type="ECO:0000313" key="14">
    <source>
        <dbReference type="EMBL" id="GMH63197.1"/>
    </source>
</evidence>
<dbReference type="Pfam" id="PF00108">
    <property type="entry name" value="Thiolase_N"/>
    <property type="match status" value="1"/>
</dbReference>
<dbReference type="Pfam" id="PF02803">
    <property type="entry name" value="Thiolase_C"/>
    <property type="match status" value="1"/>
</dbReference>
<evidence type="ECO:0000256" key="9">
    <source>
        <dbReference type="ARBA" id="ARBA00024073"/>
    </source>
</evidence>
<evidence type="ECO:0000256" key="7">
    <source>
        <dbReference type="ARBA" id="ARBA00023140"/>
    </source>
</evidence>
<dbReference type="PANTHER" id="PTHR43853:SF8">
    <property type="entry name" value="3-KETOACYL-COA THIOLASE, PEROXISOMAL"/>
    <property type="match status" value="1"/>
</dbReference>
<dbReference type="AlphaFoldDB" id="A0A9W7E1W5"/>
<evidence type="ECO:0000256" key="6">
    <source>
        <dbReference type="ARBA" id="ARBA00023098"/>
    </source>
</evidence>
<comment type="similarity">
    <text evidence="2 11">Belongs to the thiolase-like superfamily. Thiolase family.</text>
</comment>
<keyword evidence="5" id="KW-0809">Transit peptide</keyword>
<keyword evidence="4" id="KW-0276">Fatty acid metabolism</keyword>
<evidence type="ECO:0000259" key="12">
    <source>
        <dbReference type="Pfam" id="PF00108"/>
    </source>
</evidence>
<dbReference type="EMBL" id="BRXW01000526">
    <property type="protein sequence ID" value="GMH63197.1"/>
    <property type="molecule type" value="Genomic_DNA"/>
</dbReference>
<evidence type="ECO:0000256" key="1">
    <source>
        <dbReference type="ARBA" id="ARBA00004275"/>
    </source>
</evidence>
<dbReference type="InterPro" id="IPR020613">
    <property type="entry name" value="Thiolase_CS"/>
</dbReference>
<dbReference type="PANTHER" id="PTHR43853">
    <property type="entry name" value="3-KETOACYL-COA THIOLASE, PEROXISOMAL"/>
    <property type="match status" value="1"/>
</dbReference>
<dbReference type="GO" id="GO:0006635">
    <property type="term" value="P:fatty acid beta-oxidation"/>
    <property type="evidence" value="ECO:0007669"/>
    <property type="project" value="TreeGrafter"/>
</dbReference>
<dbReference type="EC" id="2.3.1.16" evidence="9"/>
<dbReference type="InterPro" id="IPR016039">
    <property type="entry name" value="Thiolase-like"/>
</dbReference>
<evidence type="ECO:0000256" key="11">
    <source>
        <dbReference type="RuleBase" id="RU003557"/>
    </source>
</evidence>
<sequence>MSANDPVIVSISRTPLTRRVRPGKGDPPVTETLLTSVITDAVSRVRLPRNVVQDVCVGNVLGGSAAAVTARVAVLKTLGYEVPVRTTNRQCSSGLQAIADISSAIKSGSIECGLAIGYENMSFNTMENSFGDGPDVEEEDVEDDGIDSITLSAVMTPMGQTSENVSQKYNITRSTQDKLSIKSHSKAVLAWKERKFDYELIPNYIKPKIGYPDNGIRVDTSKITTLPPAFSETGTTTAGNSSQITDGAACVCLMSRRLAEERGLKVLATFLGYAVSGVPPRIMGIGPTTAIPAALKLSKTSINDINLFEINEAFASQASHCISHLKIPPSKVNVNGGAIALGHPLGCTGARLVVSLVAELGRRGGGKGVVSMCVGTGMGAAAVLEVEGREEKSKL</sequence>
<dbReference type="Gene3D" id="3.40.47.10">
    <property type="match status" value="2"/>
</dbReference>
<protein>
    <recommendedName>
        <fullName evidence="9">acetyl-CoA C-acyltransferase</fullName>
        <ecNumber evidence="9">2.3.1.16</ecNumber>
    </recommendedName>
</protein>
<dbReference type="InterPro" id="IPR050215">
    <property type="entry name" value="Thiolase-like_sf_Thiolase"/>
</dbReference>
<dbReference type="PROSITE" id="PS00737">
    <property type="entry name" value="THIOLASE_2"/>
    <property type="match status" value="1"/>
</dbReference>
<feature type="active site" description="Proton acceptor" evidence="10">
    <location>
        <position position="343"/>
    </location>
</feature>
<dbReference type="CDD" id="cd00751">
    <property type="entry name" value="thiolase"/>
    <property type="match status" value="1"/>
</dbReference>
<dbReference type="OrthoDB" id="5404651at2759"/>
<feature type="active site" description="Proton acceptor" evidence="10">
    <location>
        <position position="373"/>
    </location>
</feature>
<keyword evidence="7" id="KW-0576">Peroxisome</keyword>
<feature type="domain" description="Thiolase C-terminal" evidence="13">
    <location>
        <begin position="264"/>
        <end position="385"/>
    </location>
</feature>
<dbReference type="GO" id="GO:0003988">
    <property type="term" value="F:acetyl-CoA C-acyltransferase activity"/>
    <property type="evidence" value="ECO:0007669"/>
    <property type="project" value="UniProtKB-EC"/>
</dbReference>
<dbReference type="PROSITE" id="PS00099">
    <property type="entry name" value="THIOLASE_3"/>
    <property type="match status" value="1"/>
</dbReference>
<dbReference type="InterPro" id="IPR002155">
    <property type="entry name" value="Thiolase"/>
</dbReference>
<feature type="domain" description="Thiolase N-terminal" evidence="12">
    <location>
        <begin position="7"/>
        <end position="256"/>
    </location>
</feature>
<organism evidence="14 15">
    <name type="scientific">Triparma laevis f. longispina</name>
    <dbReference type="NCBI Taxonomy" id="1714387"/>
    <lineage>
        <taxon>Eukaryota</taxon>
        <taxon>Sar</taxon>
        <taxon>Stramenopiles</taxon>
        <taxon>Ochrophyta</taxon>
        <taxon>Bolidophyceae</taxon>
        <taxon>Parmales</taxon>
        <taxon>Triparmaceae</taxon>
        <taxon>Triparma</taxon>
    </lineage>
</organism>
<evidence type="ECO:0000256" key="3">
    <source>
        <dbReference type="ARBA" id="ARBA00022679"/>
    </source>
</evidence>
<name>A0A9W7E1W5_9STRA</name>
<evidence type="ECO:0000259" key="13">
    <source>
        <dbReference type="Pfam" id="PF02803"/>
    </source>
</evidence>
<reference evidence="15" key="1">
    <citation type="journal article" date="2023" name="Commun. Biol.">
        <title>Genome analysis of Parmales, the sister group of diatoms, reveals the evolutionary specialization of diatoms from phago-mixotrophs to photoautotrophs.</title>
        <authorList>
            <person name="Ban H."/>
            <person name="Sato S."/>
            <person name="Yoshikawa S."/>
            <person name="Yamada K."/>
            <person name="Nakamura Y."/>
            <person name="Ichinomiya M."/>
            <person name="Sato N."/>
            <person name="Blanc-Mathieu R."/>
            <person name="Endo H."/>
            <person name="Kuwata A."/>
            <person name="Ogata H."/>
        </authorList>
    </citation>
    <scope>NUCLEOTIDE SEQUENCE [LARGE SCALE GENOMIC DNA]</scope>
    <source>
        <strain evidence="15">NIES 3700</strain>
    </source>
</reference>
<evidence type="ECO:0000256" key="10">
    <source>
        <dbReference type="PIRSR" id="PIRSR000429-1"/>
    </source>
</evidence>
<proteinExistence type="inferred from homology"/>
<comment type="caution">
    <text evidence="14">The sequence shown here is derived from an EMBL/GenBank/DDBJ whole genome shotgun (WGS) entry which is preliminary data.</text>
</comment>
<evidence type="ECO:0000313" key="15">
    <source>
        <dbReference type="Proteomes" id="UP001165122"/>
    </source>
</evidence>
<gene>
    <name evidence="14" type="ORF">TrLO_g13816</name>
</gene>
<evidence type="ECO:0000256" key="8">
    <source>
        <dbReference type="ARBA" id="ARBA00023315"/>
    </source>
</evidence>
<evidence type="ECO:0000256" key="2">
    <source>
        <dbReference type="ARBA" id="ARBA00010982"/>
    </source>
</evidence>
<dbReference type="InterPro" id="IPR020616">
    <property type="entry name" value="Thiolase_N"/>
</dbReference>